<name>A0A1R3SYJ0_9BACT</name>
<dbReference type="Proteomes" id="UP000187464">
    <property type="component" value="Chromosome I"/>
</dbReference>
<gene>
    <name evidence="1" type="ORF">PSM36_0123</name>
</gene>
<evidence type="ECO:0000313" key="1">
    <source>
        <dbReference type="EMBL" id="SCD18959.1"/>
    </source>
</evidence>
<dbReference type="RefSeq" id="WP_076928343.1">
    <property type="nucleotide sequence ID" value="NZ_LT605205.1"/>
</dbReference>
<dbReference type="STRING" id="1642647.PSM36_0123"/>
<dbReference type="KEGG" id="psac:PSM36_0123"/>
<keyword evidence="2" id="KW-1185">Reference proteome</keyword>
<sequence>MRYLFVHCSLLFAGLFFIIPSTVFSQVGISVSPPRVYYSLDPGETGSQKVLVSNVSKDHPLNFSLTMGDWEYDSYGGNLMFPPDSLDNSCAGWLSLPGGMYMTLEPGESREIDLTMTIPAEIDRDANVQTAMLFVTQMNPVDGVDTQGAAIKINVRQGIKIYRKGNAPEIKKVEIENLAYDKETNSLMLLFSNVGNIWINGRASASLFNQGDGKELNIEAADFYTMPGDRRIMQIPLRQELEKGRYIATVMLDYGDRTTIEAAELQFTHE</sequence>
<protein>
    <submittedName>
        <fullName evidence="1">Uncharacterized protein</fullName>
    </submittedName>
</protein>
<dbReference type="AlphaFoldDB" id="A0A1R3SYJ0"/>
<evidence type="ECO:0000313" key="2">
    <source>
        <dbReference type="Proteomes" id="UP000187464"/>
    </source>
</evidence>
<proteinExistence type="predicted"/>
<organism evidence="1 2">
    <name type="scientific">Proteiniphilum saccharofermentans</name>
    <dbReference type="NCBI Taxonomy" id="1642647"/>
    <lineage>
        <taxon>Bacteria</taxon>
        <taxon>Pseudomonadati</taxon>
        <taxon>Bacteroidota</taxon>
        <taxon>Bacteroidia</taxon>
        <taxon>Bacteroidales</taxon>
        <taxon>Dysgonomonadaceae</taxon>
        <taxon>Proteiniphilum</taxon>
    </lineage>
</organism>
<reference evidence="1 2" key="1">
    <citation type="submission" date="2016-08" db="EMBL/GenBank/DDBJ databases">
        <authorList>
            <person name="Seilhamer J.J."/>
        </authorList>
    </citation>
    <scope>NUCLEOTIDE SEQUENCE [LARGE SCALE GENOMIC DNA]</scope>
    <source>
        <strain evidence="1">M3/6</strain>
    </source>
</reference>
<accession>A0A1R3SYJ0</accession>
<dbReference type="EMBL" id="LT605205">
    <property type="protein sequence ID" value="SCD18959.1"/>
    <property type="molecule type" value="Genomic_DNA"/>
</dbReference>